<protein>
    <submittedName>
        <fullName evidence="1">Uncharacterized protein</fullName>
    </submittedName>
</protein>
<keyword evidence="2" id="KW-1185">Reference proteome</keyword>
<sequence length="88" mass="10231">MVPPMDCLWHDHIMPHSTPSAQINMSKKYRLCINPKDVALILDLSPRQAQRKYQQAKDAYGKAKHQQLTIHEFAAYYDLPLAEVIERL</sequence>
<evidence type="ECO:0000313" key="1">
    <source>
        <dbReference type="EMBL" id="RKE55894.1"/>
    </source>
</evidence>
<reference evidence="1 2" key="1">
    <citation type="submission" date="2018-09" db="EMBL/GenBank/DDBJ databases">
        <title>Genomic Encyclopedia of Type Strains, Phase III (KMG-III): the genomes of soil and plant-associated and newly described type strains.</title>
        <authorList>
            <person name="Whitman W."/>
        </authorList>
    </citation>
    <scope>NUCLEOTIDE SEQUENCE [LARGE SCALE GENOMIC DNA]</scope>
    <source>
        <strain evidence="1 2">CECT 7938</strain>
    </source>
</reference>
<proteinExistence type="predicted"/>
<dbReference type="EMBL" id="RAPY01000001">
    <property type="protein sequence ID" value="RKE55894.1"/>
    <property type="molecule type" value="Genomic_DNA"/>
</dbReference>
<accession>A0A420BGN1</accession>
<name>A0A420BGN1_SPHD1</name>
<comment type="caution">
    <text evidence="1">The sequence shown here is derived from an EMBL/GenBank/DDBJ whole genome shotgun (WGS) entry which is preliminary data.</text>
</comment>
<organism evidence="1 2">
    <name type="scientific">Sphingobacterium detergens</name>
    <dbReference type="NCBI Taxonomy" id="1145106"/>
    <lineage>
        <taxon>Bacteria</taxon>
        <taxon>Pseudomonadati</taxon>
        <taxon>Bacteroidota</taxon>
        <taxon>Sphingobacteriia</taxon>
        <taxon>Sphingobacteriales</taxon>
        <taxon>Sphingobacteriaceae</taxon>
        <taxon>Sphingobacterium</taxon>
    </lineage>
</organism>
<evidence type="ECO:0000313" key="2">
    <source>
        <dbReference type="Proteomes" id="UP000286246"/>
    </source>
</evidence>
<dbReference type="Proteomes" id="UP000286246">
    <property type="component" value="Unassembled WGS sequence"/>
</dbReference>
<dbReference type="AlphaFoldDB" id="A0A420BGN1"/>
<gene>
    <name evidence="1" type="ORF">DFQ12_0734</name>
</gene>